<accession>A0ACC8XGB2</accession>
<reference evidence="1" key="1">
    <citation type="submission" date="2016-08" db="EMBL/GenBank/DDBJ databases">
        <authorList>
            <person name="Ngugi D.K."/>
            <person name="Miyake S."/>
            <person name="Stingl U."/>
        </authorList>
    </citation>
    <scope>NUCLEOTIDE SEQUENCE</scope>
    <source>
        <strain evidence="1">SCG-B11WGA-EpuloA1</strain>
    </source>
</reference>
<dbReference type="Proteomes" id="UP000188605">
    <property type="component" value="Unassembled WGS sequence"/>
</dbReference>
<evidence type="ECO:0000313" key="1">
    <source>
        <dbReference type="EMBL" id="ONI42508.1"/>
    </source>
</evidence>
<name>A0ACC8XGB2_9FIRM</name>
<sequence>MEADHENFLIKSWYIFRNETYILTDENKNKAVYIDPGAEPERIASHIKGFDLVAILITHGHYDHWSAVPALLEKFGTEVIS</sequence>
<gene>
    <name evidence="1" type="ORF">AN396_14160</name>
</gene>
<proteinExistence type="predicted"/>
<evidence type="ECO:0000313" key="2">
    <source>
        <dbReference type="Proteomes" id="UP000188605"/>
    </source>
</evidence>
<protein>
    <submittedName>
        <fullName evidence="1">Uncharacterized protein</fullName>
    </submittedName>
</protein>
<dbReference type="EMBL" id="LJDB01000011">
    <property type="protein sequence ID" value="ONI42508.1"/>
    <property type="molecule type" value="Genomic_DNA"/>
</dbReference>
<keyword evidence="2" id="KW-1185">Reference proteome</keyword>
<organism evidence="1 2">
    <name type="scientific">Candidatus Epulonipiscium fishelsonii</name>
    <dbReference type="NCBI Taxonomy" id="77094"/>
    <lineage>
        <taxon>Bacteria</taxon>
        <taxon>Bacillati</taxon>
        <taxon>Bacillota</taxon>
        <taxon>Clostridia</taxon>
        <taxon>Lachnospirales</taxon>
        <taxon>Lachnospiraceae</taxon>
        <taxon>Candidatus Epulonipiscium</taxon>
    </lineage>
</organism>
<comment type="caution">
    <text evidence="1">The sequence shown here is derived from an EMBL/GenBank/DDBJ whole genome shotgun (WGS) entry which is preliminary data.</text>
</comment>